<dbReference type="Proteomes" id="UP000215144">
    <property type="component" value="Chromosome 1"/>
</dbReference>
<keyword evidence="1" id="KW-1133">Transmembrane helix</keyword>
<keyword evidence="1" id="KW-0472">Membrane</keyword>
<proteinExistence type="predicted"/>
<organism evidence="3 4">
    <name type="scientific">Streptococcus acidominimus</name>
    <dbReference type="NCBI Taxonomy" id="1326"/>
    <lineage>
        <taxon>Bacteria</taxon>
        <taxon>Bacillati</taxon>
        <taxon>Bacillota</taxon>
        <taxon>Bacilli</taxon>
        <taxon>Lactobacillales</taxon>
        <taxon>Streptococcaceae</taxon>
        <taxon>Streptococcus</taxon>
    </lineage>
</organism>
<feature type="domain" description="NADPH-dependent FMN reductase-like" evidence="2">
    <location>
        <begin position="8"/>
        <end position="54"/>
    </location>
</feature>
<protein>
    <submittedName>
        <fullName evidence="3">NADPH-dependent FMN reductase</fullName>
        <ecNumber evidence="3">1.5.1.30</ecNumber>
    </submittedName>
</protein>
<evidence type="ECO:0000313" key="4">
    <source>
        <dbReference type="Proteomes" id="UP000215144"/>
    </source>
</evidence>
<reference evidence="3 4" key="1">
    <citation type="submission" date="2017-06" db="EMBL/GenBank/DDBJ databases">
        <authorList>
            <consortium name="Pathogen Informatics"/>
        </authorList>
    </citation>
    <scope>NUCLEOTIDE SEQUENCE [LARGE SCALE GENOMIC DNA]</scope>
    <source>
        <strain evidence="3 4">NCTC11291</strain>
    </source>
</reference>
<dbReference type="SUPFAM" id="SSF52218">
    <property type="entry name" value="Flavoproteins"/>
    <property type="match status" value="1"/>
</dbReference>
<evidence type="ECO:0000256" key="1">
    <source>
        <dbReference type="SAM" id="Phobius"/>
    </source>
</evidence>
<accession>A0A239X1I7</accession>
<dbReference type="Gene3D" id="3.40.50.360">
    <property type="match status" value="1"/>
</dbReference>
<dbReference type="AlphaFoldDB" id="A0A239X1I7"/>
<name>A0A239X1I7_STRAI</name>
<evidence type="ECO:0000313" key="3">
    <source>
        <dbReference type="EMBL" id="SNV40611.1"/>
    </source>
</evidence>
<sequence length="73" mass="8082">MLLAPTDRTDGFVFITPEYNHGLPASIKKAIAVASRPVSEGYMKGKPPLIVTTQLVMCQALVLTIIFVKVWFF</sequence>
<feature type="transmembrane region" description="Helical" evidence="1">
    <location>
        <begin position="49"/>
        <end position="72"/>
    </location>
</feature>
<gene>
    <name evidence="3" type="ORF">SAMEA4504048_01203</name>
</gene>
<dbReference type="Pfam" id="PF03358">
    <property type="entry name" value="FMN_red"/>
    <property type="match status" value="1"/>
</dbReference>
<dbReference type="EMBL" id="LT906454">
    <property type="protein sequence ID" value="SNV40611.1"/>
    <property type="molecule type" value="Genomic_DNA"/>
</dbReference>
<keyword evidence="1" id="KW-0812">Transmembrane</keyword>
<dbReference type="EC" id="1.5.1.30" evidence="3"/>
<dbReference type="InterPro" id="IPR005025">
    <property type="entry name" value="FMN_Rdtase-like_dom"/>
</dbReference>
<dbReference type="GO" id="GO:0042602">
    <property type="term" value="F:riboflavin reductase (NADPH) activity"/>
    <property type="evidence" value="ECO:0007669"/>
    <property type="project" value="UniProtKB-EC"/>
</dbReference>
<dbReference type="KEGG" id="saco:SAME_01203"/>
<dbReference type="InterPro" id="IPR029039">
    <property type="entry name" value="Flavoprotein-like_sf"/>
</dbReference>
<keyword evidence="3" id="KW-0560">Oxidoreductase</keyword>
<evidence type="ECO:0000259" key="2">
    <source>
        <dbReference type="Pfam" id="PF03358"/>
    </source>
</evidence>
<dbReference type="RefSeq" id="WP_231909850.1">
    <property type="nucleotide sequence ID" value="NZ_LT906454.1"/>
</dbReference>